<keyword evidence="1" id="KW-0808">Transferase</keyword>
<dbReference type="SUPFAM" id="SSF52402">
    <property type="entry name" value="Adenine nucleotide alpha hydrolases-like"/>
    <property type="match status" value="1"/>
</dbReference>
<dbReference type="InterPro" id="IPR014729">
    <property type="entry name" value="Rossmann-like_a/b/a_fold"/>
</dbReference>
<feature type="domain" description="tRNA(Ile)-lysidine/2-thiocytidine synthase N-terminal" evidence="3">
    <location>
        <begin position="31"/>
        <end position="199"/>
    </location>
</feature>
<dbReference type="InterPro" id="IPR035107">
    <property type="entry name" value="tRNA_thiolation_TtcA_Ctu1"/>
</dbReference>
<dbReference type="PANTHER" id="PTHR43686">
    <property type="entry name" value="SULFURTRANSFERASE-RELATED"/>
    <property type="match status" value="1"/>
</dbReference>
<dbReference type="STRING" id="5722.A2FBY7"/>
<reference evidence="4" key="2">
    <citation type="journal article" date="2007" name="Science">
        <title>Draft genome sequence of the sexually transmitted pathogen Trichomonas vaginalis.</title>
        <authorList>
            <person name="Carlton J.M."/>
            <person name="Hirt R.P."/>
            <person name="Silva J.C."/>
            <person name="Delcher A.L."/>
            <person name="Schatz M."/>
            <person name="Zhao Q."/>
            <person name="Wortman J.R."/>
            <person name="Bidwell S.L."/>
            <person name="Alsmark U.C.M."/>
            <person name="Besteiro S."/>
            <person name="Sicheritz-Ponten T."/>
            <person name="Noel C.J."/>
            <person name="Dacks J.B."/>
            <person name="Foster P.G."/>
            <person name="Simillion C."/>
            <person name="Van de Peer Y."/>
            <person name="Miranda-Saavedra D."/>
            <person name="Barton G.J."/>
            <person name="Westrop G.D."/>
            <person name="Mueller S."/>
            <person name="Dessi D."/>
            <person name="Fiori P.L."/>
            <person name="Ren Q."/>
            <person name="Paulsen I."/>
            <person name="Zhang H."/>
            <person name="Bastida-Corcuera F.D."/>
            <person name="Simoes-Barbosa A."/>
            <person name="Brown M.T."/>
            <person name="Hayes R.D."/>
            <person name="Mukherjee M."/>
            <person name="Okumura C.Y."/>
            <person name="Schneider R."/>
            <person name="Smith A.J."/>
            <person name="Vanacova S."/>
            <person name="Villalvazo M."/>
            <person name="Haas B.J."/>
            <person name="Pertea M."/>
            <person name="Feldblyum T.V."/>
            <person name="Utterback T.R."/>
            <person name="Shu C.L."/>
            <person name="Osoegawa K."/>
            <person name="de Jong P.J."/>
            <person name="Hrdy I."/>
            <person name="Horvathova L."/>
            <person name="Zubacova Z."/>
            <person name="Dolezal P."/>
            <person name="Malik S.B."/>
            <person name="Logsdon J.M. Jr."/>
            <person name="Henze K."/>
            <person name="Gupta A."/>
            <person name="Wang C.C."/>
            <person name="Dunne R.L."/>
            <person name="Upcroft J.A."/>
            <person name="Upcroft P."/>
            <person name="White O."/>
            <person name="Salzberg S.L."/>
            <person name="Tang P."/>
            <person name="Chiu C.-H."/>
            <person name="Lee Y.-S."/>
            <person name="Embley T.M."/>
            <person name="Coombs G.H."/>
            <person name="Mottram J.C."/>
            <person name="Tachezy J."/>
            <person name="Fraser-Liggett C.M."/>
            <person name="Johnson P.J."/>
        </authorList>
    </citation>
    <scope>NUCLEOTIDE SEQUENCE [LARGE SCALE GENOMIC DNA]</scope>
    <source>
        <strain evidence="4">G3</strain>
    </source>
</reference>
<accession>A2FBY7</accession>
<name>A2FBY7_TRIV3</name>
<proteinExistence type="predicted"/>
<dbReference type="VEuPathDB" id="TrichDB:TVAG_064270"/>
<dbReference type="AlphaFoldDB" id="A2FBY7"/>
<sequence>MSAEPAINTKLRNQIRTACEEFKLVEDGDRILIGLSGGKDSLTLTHYLSEWMREKNFSFQVVAAHIKFSNLPYGIDAKYLEDFCSSRKVEYHLVEDQIRDVYLENEHKETCIHCSRFRRAKLMELARKFNCNKLTLGHHLDDIVATLIMNMTQHGRFAGMAVKLDITVGEEKYNMTMIRPLAYTPEMDIKQFCAENEFQPAKCRCPWGDTGVRSKTRQAVDAIVSKLGEEARLNIFRSQFHIIKKTAPDVREVQIPKSKKNAQKKQEKAAPAQDIEDIGK</sequence>
<evidence type="ECO:0000313" key="4">
    <source>
        <dbReference type="EMBL" id="EAX97586.1"/>
    </source>
</evidence>
<dbReference type="CDD" id="cd24138">
    <property type="entry name" value="TtcA-like"/>
    <property type="match status" value="1"/>
</dbReference>
<evidence type="ECO:0000313" key="5">
    <source>
        <dbReference type="Proteomes" id="UP000001542"/>
    </source>
</evidence>
<dbReference type="Gene3D" id="3.40.50.620">
    <property type="entry name" value="HUPs"/>
    <property type="match status" value="1"/>
</dbReference>
<dbReference type="SMR" id="A2FBY7"/>
<dbReference type="GO" id="GO:0008033">
    <property type="term" value="P:tRNA processing"/>
    <property type="evidence" value="ECO:0007669"/>
    <property type="project" value="InterPro"/>
</dbReference>
<dbReference type="InterPro" id="IPR011063">
    <property type="entry name" value="TilS/TtcA_N"/>
</dbReference>
<evidence type="ECO:0000256" key="1">
    <source>
        <dbReference type="ARBA" id="ARBA00022679"/>
    </source>
</evidence>
<feature type="region of interest" description="Disordered" evidence="2">
    <location>
        <begin position="253"/>
        <end position="280"/>
    </location>
</feature>
<evidence type="ECO:0000256" key="2">
    <source>
        <dbReference type="SAM" id="MobiDB-lite"/>
    </source>
</evidence>
<dbReference type="Pfam" id="PF01171">
    <property type="entry name" value="ATP_bind_3"/>
    <property type="match status" value="1"/>
</dbReference>
<dbReference type="PIRSF" id="PIRSF004976">
    <property type="entry name" value="ATPase_YdaO"/>
    <property type="match status" value="1"/>
</dbReference>
<evidence type="ECO:0000259" key="3">
    <source>
        <dbReference type="Pfam" id="PF01171"/>
    </source>
</evidence>
<dbReference type="InParanoid" id="A2FBY7"/>
<gene>
    <name evidence="4" type="ORF">TVAG_064270</name>
</gene>
<dbReference type="VEuPathDB" id="TrichDB:TVAGG3_0488430"/>
<protein>
    <recommendedName>
        <fullName evidence="3">tRNA(Ile)-lysidine/2-thiocytidine synthase N-terminal domain-containing protein</fullName>
    </recommendedName>
</protein>
<dbReference type="OrthoDB" id="420046at2759"/>
<keyword evidence="5" id="KW-1185">Reference proteome</keyword>
<dbReference type="eggNOG" id="KOG2840">
    <property type="taxonomic scope" value="Eukaryota"/>
</dbReference>
<reference evidence="4" key="1">
    <citation type="submission" date="2006-10" db="EMBL/GenBank/DDBJ databases">
        <authorList>
            <person name="Amadeo P."/>
            <person name="Zhao Q."/>
            <person name="Wortman J."/>
            <person name="Fraser-Liggett C."/>
            <person name="Carlton J."/>
        </authorList>
    </citation>
    <scope>NUCLEOTIDE SEQUENCE</scope>
    <source>
        <strain evidence="4">G3</strain>
    </source>
</reference>
<dbReference type="PANTHER" id="PTHR43686:SF1">
    <property type="entry name" value="AMINOTRAN_5 DOMAIN-CONTAINING PROTEIN"/>
    <property type="match status" value="1"/>
</dbReference>
<dbReference type="RefSeq" id="XP_001310516.1">
    <property type="nucleotide sequence ID" value="XM_001310515.1"/>
</dbReference>
<dbReference type="Proteomes" id="UP000001542">
    <property type="component" value="Unassembled WGS sequence"/>
</dbReference>
<organism evidence="4 5">
    <name type="scientific">Trichomonas vaginalis (strain ATCC PRA-98 / G3)</name>
    <dbReference type="NCBI Taxonomy" id="412133"/>
    <lineage>
        <taxon>Eukaryota</taxon>
        <taxon>Metamonada</taxon>
        <taxon>Parabasalia</taxon>
        <taxon>Trichomonadida</taxon>
        <taxon>Trichomonadidae</taxon>
        <taxon>Trichomonas</taxon>
    </lineage>
</organism>
<dbReference type="GO" id="GO:0016740">
    <property type="term" value="F:transferase activity"/>
    <property type="evidence" value="ECO:0007669"/>
    <property type="project" value="UniProtKB-KW"/>
</dbReference>
<dbReference type="EMBL" id="DS113709">
    <property type="protein sequence ID" value="EAX97586.1"/>
    <property type="molecule type" value="Genomic_DNA"/>
</dbReference>
<dbReference type="KEGG" id="tva:4755372"/>
<dbReference type="OMA" id="IGHNLDD"/>